<feature type="transmembrane region" description="Helical" evidence="3">
    <location>
        <begin position="105"/>
        <end position="125"/>
    </location>
</feature>
<keyword evidence="6" id="KW-1185">Reference proteome</keyword>
<keyword evidence="1 2" id="KW-0129">CBS domain</keyword>
<feature type="domain" description="CBS" evidence="4">
    <location>
        <begin position="246"/>
        <end position="303"/>
    </location>
</feature>
<feature type="domain" description="CBS" evidence="4">
    <location>
        <begin position="315"/>
        <end position="375"/>
    </location>
</feature>
<evidence type="ECO:0000256" key="1">
    <source>
        <dbReference type="ARBA" id="ARBA00023122"/>
    </source>
</evidence>
<feature type="transmembrane region" description="Helical" evidence="3">
    <location>
        <begin position="59"/>
        <end position="75"/>
    </location>
</feature>
<dbReference type="SUPFAM" id="SSF54631">
    <property type="entry name" value="CBS-domain pair"/>
    <property type="match status" value="1"/>
</dbReference>
<keyword evidence="3" id="KW-0472">Membrane</keyword>
<feature type="transmembrane region" description="Helical" evidence="3">
    <location>
        <begin position="25"/>
        <end position="47"/>
    </location>
</feature>
<keyword evidence="3" id="KW-0812">Transmembrane</keyword>
<evidence type="ECO:0000313" key="6">
    <source>
        <dbReference type="Proteomes" id="UP000199636"/>
    </source>
</evidence>
<dbReference type="Pfam" id="PF04982">
    <property type="entry name" value="TM_HPP"/>
    <property type="match status" value="1"/>
</dbReference>
<evidence type="ECO:0000313" key="5">
    <source>
        <dbReference type="EMBL" id="SDI44381.1"/>
    </source>
</evidence>
<protein>
    <submittedName>
        <fullName evidence="5">CBS domain-containing membrane protein</fullName>
    </submittedName>
</protein>
<dbReference type="Gene3D" id="3.10.580.10">
    <property type="entry name" value="CBS-domain"/>
    <property type="match status" value="2"/>
</dbReference>
<dbReference type="CDD" id="cd04600">
    <property type="entry name" value="CBS_pair_HPP_assoc"/>
    <property type="match status" value="1"/>
</dbReference>
<dbReference type="InterPro" id="IPR000644">
    <property type="entry name" value="CBS_dom"/>
</dbReference>
<dbReference type="Proteomes" id="UP000199636">
    <property type="component" value="Unassembled WGS sequence"/>
</dbReference>
<dbReference type="InterPro" id="IPR058581">
    <property type="entry name" value="TM_HPP"/>
</dbReference>
<dbReference type="EMBL" id="FNDS01000009">
    <property type="protein sequence ID" value="SDI44381.1"/>
    <property type="molecule type" value="Genomic_DNA"/>
</dbReference>
<dbReference type="InterPro" id="IPR046342">
    <property type="entry name" value="CBS_dom_sf"/>
</dbReference>
<evidence type="ECO:0000259" key="4">
    <source>
        <dbReference type="PROSITE" id="PS51371"/>
    </source>
</evidence>
<proteinExistence type="predicted"/>
<dbReference type="PROSITE" id="PS51371">
    <property type="entry name" value="CBS"/>
    <property type="match status" value="2"/>
</dbReference>
<sequence>MKSFDLPLWLRRLAPSAGPASNREWLRAVVGCGLSLSLSLALCVWLFDADTAQRIGPPLAASALLVIAVASSPLAQPWSLVAGNLVSALVGLAFGFWLGHGWPVATLAMGASVLAMLGLRCLHPPSTALAFSLCLGGPLVQQQGLHLLLPVSLASLALMALALLYNNLTRTPYPRQLAASTGNPHLTRDPLPSQRLGFRSEDLEQALAGFGGFVDVTREDLERLLHEAEKQASGRLLGGITAETIMSRDIRSVSPRSRVEQAWQLLARHHLKALPVVEDGRLVGILTLTDLFRGVHARGLGRLRSPFGQQVGNLMTHRVQSLRADAPLAELIERLSDQGLHCLPVLDDHGRLVGMLSQSDLIAAFRHLWRQPATVEAPALPLAV</sequence>
<dbReference type="Pfam" id="PF00571">
    <property type="entry name" value="CBS"/>
    <property type="match status" value="2"/>
</dbReference>
<feature type="transmembrane region" description="Helical" evidence="3">
    <location>
        <begin position="145"/>
        <end position="165"/>
    </location>
</feature>
<evidence type="ECO:0000256" key="2">
    <source>
        <dbReference type="PROSITE-ProRule" id="PRU00703"/>
    </source>
</evidence>
<dbReference type="RefSeq" id="WP_170842827.1">
    <property type="nucleotide sequence ID" value="NZ_FNDS01000009.1"/>
</dbReference>
<dbReference type="STRING" id="428992.SAMN05216272_109125"/>
<reference evidence="6" key="1">
    <citation type="submission" date="2016-10" db="EMBL/GenBank/DDBJ databases">
        <authorList>
            <person name="Varghese N."/>
            <person name="Submissions S."/>
        </authorList>
    </citation>
    <scope>NUCLEOTIDE SEQUENCE [LARGE SCALE GENOMIC DNA]</scope>
    <source>
        <strain evidence="6">CCM 7469</strain>
    </source>
</reference>
<dbReference type="PANTHER" id="PTHR43080">
    <property type="entry name" value="CBS DOMAIN-CONTAINING PROTEIN CBSX3, MITOCHONDRIAL"/>
    <property type="match status" value="1"/>
</dbReference>
<dbReference type="SMART" id="SM00116">
    <property type="entry name" value="CBS"/>
    <property type="match status" value="2"/>
</dbReference>
<dbReference type="AlphaFoldDB" id="A0A1G8KLQ4"/>
<accession>A0A1G8KLQ4</accession>
<keyword evidence="3" id="KW-1133">Transmembrane helix</keyword>
<gene>
    <name evidence="5" type="ORF">SAMN05216272_109125</name>
</gene>
<dbReference type="InterPro" id="IPR051257">
    <property type="entry name" value="Diverse_CBS-Domain"/>
</dbReference>
<name>A0A1G8KLQ4_9PSED</name>
<dbReference type="PANTHER" id="PTHR43080:SF26">
    <property type="entry name" value="REGULATORY PROTEIN"/>
    <property type="match status" value="1"/>
</dbReference>
<organism evidence="5 6">
    <name type="scientific">Pseudomonas panipatensis</name>
    <dbReference type="NCBI Taxonomy" id="428992"/>
    <lineage>
        <taxon>Bacteria</taxon>
        <taxon>Pseudomonadati</taxon>
        <taxon>Pseudomonadota</taxon>
        <taxon>Gammaproteobacteria</taxon>
        <taxon>Pseudomonadales</taxon>
        <taxon>Pseudomonadaceae</taxon>
        <taxon>Pseudomonas</taxon>
    </lineage>
</organism>
<evidence type="ECO:0000256" key="3">
    <source>
        <dbReference type="SAM" id="Phobius"/>
    </source>
</evidence>